<dbReference type="EMBL" id="VJMF01000030">
    <property type="protein sequence ID" value="TRL35433.1"/>
    <property type="molecule type" value="Genomic_DNA"/>
</dbReference>
<feature type="transmembrane region" description="Helical" evidence="7">
    <location>
        <begin position="122"/>
        <end position="140"/>
    </location>
</feature>
<keyword evidence="2 7" id="KW-0813">Transport</keyword>
<feature type="transmembrane region" description="Helical" evidence="7">
    <location>
        <begin position="243"/>
        <end position="263"/>
    </location>
</feature>
<dbReference type="Pfam" id="PF00528">
    <property type="entry name" value="BPD_transp_1"/>
    <property type="match status" value="1"/>
</dbReference>
<dbReference type="RefSeq" id="WP_108915936.1">
    <property type="nucleotide sequence ID" value="NZ_BGJY01000006.1"/>
</dbReference>
<dbReference type="Gene3D" id="1.10.3720.10">
    <property type="entry name" value="MetI-like"/>
    <property type="match status" value="1"/>
</dbReference>
<dbReference type="InterPro" id="IPR000515">
    <property type="entry name" value="MetI-like"/>
</dbReference>
<dbReference type="OrthoDB" id="9799271at2"/>
<evidence type="ECO:0000313" key="11">
    <source>
        <dbReference type="Proteomes" id="UP000245137"/>
    </source>
</evidence>
<evidence type="ECO:0000313" key="10">
    <source>
        <dbReference type="EMBL" id="TRL35433.1"/>
    </source>
</evidence>
<evidence type="ECO:0000256" key="4">
    <source>
        <dbReference type="ARBA" id="ARBA00022692"/>
    </source>
</evidence>
<evidence type="ECO:0000256" key="3">
    <source>
        <dbReference type="ARBA" id="ARBA00022475"/>
    </source>
</evidence>
<accession>A0A2U1SUG9</accession>
<dbReference type="InterPro" id="IPR035906">
    <property type="entry name" value="MetI-like_sf"/>
</dbReference>
<evidence type="ECO:0000313" key="12">
    <source>
        <dbReference type="Proteomes" id="UP000316781"/>
    </source>
</evidence>
<evidence type="ECO:0000256" key="7">
    <source>
        <dbReference type="RuleBase" id="RU363032"/>
    </source>
</evidence>
<evidence type="ECO:0000259" key="8">
    <source>
        <dbReference type="PROSITE" id="PS50928"/>
    </source>
</evidence>
<proteinExistence type="inferred from homology"/>
<evidence type="ECO:0000256" key="6">
    <source>
        <dbReference type="ARBA" id="ARBA00023136"/>
    </source>
</evidence>
<comment type="similarity">
    <text evidence="7">Belongs to the binding-protein-dependent transport system permease family.</text>
</comment>
<feature type="transmembrane region" description="Helical" evidence="7">
    <location>
        <begin position="88"/>
        <end position="110"/>
    </location>
</feature>
<dbReference type="PANTHER" id="PTHR30151:SF38">
    <property type="entry name" value="ALIPHATIC SULFONATES TRANSPORT PERMEASE PROTEIN SSUC-RELATED"/>
    <property type="match status" value="1"/>
</dbReference>
<name>A0A2U1SUG9_METSR</name>
<gene>
    <name evidence="9" type="ORF">C5689_03755</name>
    <name evidence="10" type="ORF">FM996_07760</name>
</gene>
<dbReference type="CDD" id="cd06261">
    <property type="entry name" value="TM_PBP2"/>
    <property type="match status" value="1"/>
</dbReference>
<reference evidence="10 12" key="3">
    <citation type="submission" date="2019-07" db="EMBL/GenBank/DDBJ databases">
        <title>Ln-dependent methylotrophs.</title>
        <authorList>
            <person name="Tani A."/>
        </authorList>
    </citation>
    <scope>NUCLEOTIDE SEQUENCE [LARGE SCALE GENOMIC DNA]</scope>
    <source>
        <strain evidence="10 12">SM89A</strain>
    </source>
</reference>
<feature type="transmembrane region" description="Helical" evidence="7">
    <location>
        <begin position="186"/>
        <end position="206"/>
    </location>
</feature>
<dbReference type="GO" id="GO:0005886">
    <property type="term" value="C:plasma membrane"/>
    <property type="evidence" value="ECO:0007669"/>
    <property type="project" value="UniProtKB-SubCell"/>
</dbReference>
<keyword evidence="6 7" id="KW-0472">Membrane</keyword>
<evidence type="ECO:0000256" key="5">
    <source>
        <dbReference type="ARBA" id="ARBA00022989"/>
    </source>
</evidence>
<keyword evidence="3" id="KW-1003">Cell membrane</keyword>
<evidence type="ECO:0000313" key="9">
    <source>
        <dbReference type="EMBL" id="PWB95264.1"/>
    </source>
</evidence>
<evidence type="ECO:0000256" key="1">
    <source>
        <dbReference type="ARBA" id="ARBA00004651"/>
    </source>
</evidence>
<dbReference type="Proteomes" id="UP000316781">
    <property type="component" value="Unassembled WGS sequence"/>
</dbReference>
<reference evidence="9 11" key="1">
    <citation type="journal article" date="2018" name="Appl. Microbiol. Biotechnol.">
        <title>Co-cultivation of the strictly anaerobic methanogen Methanosarcina barkeri with aerobic methanotrophs in an oxygen-limited membrane bioreactor.</title>
        <authorList>
            <person name="In 't Zandt M.H."/>
            <person name="van den Bosch T.J.M."/>
            <person name="Rijkers R."/>
            <person name="van Kessel M.A.H.J."/>
            <person name="Jetten M.S.M."/>
            <person name="Welte C.U."/>
        </authorList>
    </citation>
    <scope>NUCLEOTIDE SEQUENCE [LARGE SCALE GENOMIC DNA]</scope>
    <source>
        <strain evidence="9 11">DSM 17706</strain>
    </source>
</reference>
<dbReference type="EMBL" id="PUIV01000003">
    <property type="protein sequence ID" value="PWB95264.1"/>
    <property type="molecule type" value="Genomic_DNA"/>
</dbReference>
<keyword evidence="11" id="KW-1185">Reference proteome</keyword>
<keyword evidence="4 7" id="KW-0812">Transmembrane</keyword>
<protein>
    <submittedName>
        <fullName evidence="9">ABC transporter permease</fullName>
    </submittedName>
</protein>
<organism evidence="9 11">
    <name type="scientific">Methylosinus sporium</name>
    <dbReference type="NCBI Taxonomy" id="428"/>
    <lineage>
        <taxon>Bacteria</taxon>
        <taxon>Pseudomonadati</taxon>
        <taxon>Pseudomonadota</taxon>
        <taxon>Alphaproteobacteria</taxon>
        <taxon>Hyphomicrobiales</taxon>
        <taxon>Methylocystaceae</taxon>
        <taxon>Methylosinus</taxon>
    </lineage>
</organism>
<keyword evidence="5 7" id="KW-1133">Transmembrane helix</keyword>
<dbReference type="Proteomes" id="UP000245137">
    <property type="component" value="Unassembled WGS sequence"/>
</dbReference>
<dbReference type="AlphaFoldDB" id="A0A2U1SUG9"/>
<comment type="caution">
    <text evidence="9">The sequence shown here is derived from an EMBL/GenBank/DDBJ whole genome shotgun (WGS) entry which is preliminary data.</text>
</comment>
<sequence>MSEAHTPSAIGVPSTVRFRGGGFEITPKRWFAPAFAVVLVGAWQAGSTSGRIDPLLLPGPVDVLETLYRELAQGDLAIHIGQSLTRLLLGWSIGSLAGLSVGLSMGLWSWCRAIGDAAISSLYPIPKIALLPLFILWLGIGESSKITTIALGVFFPMAVSVCAAVDAAPRPFIRMAQSFGLDRLSIIVKIVLPSALPAMLACARITVSTGLVLLVAAEMIGAQYGIGAYILAAGNIMDSEKLLAGVLVISLLGTCAGAVIAALERTLLRWR</sequence>
<dbReference type="SUPFAM" id="SSF161098">
    <property type="entry name" value="MetI-like"/>
    <property type="match status" value="1"/>
</dbReference>
<dbReference type="PANTHER" id="PTHR30151">
    <property type="entry name" value="ALKANE SULFONATE ABC TRANSPORTER-RELATED, MEMBRANE SUBUNIT"/>
    <property type="match status" value="1"/>
</dbReference>
<evidence type="ECO:0000256" key="2">
    <source>
        <dbReference type="ARBA" id="ARBA00022448"/>
    </source>
</evidence>
<comment type="subcellular location">
    <subcellularLocation>
        <location evidence="1 7">Cell membrane</location>
        <topology evidence="1 7">Multi-pass membrane protein</topology>
    </subcellularLocation>
</comment>
<reference evidence="9" key="2">
    <citation type="submission" date="2018-02" db="EMBL/GenBank/DDBJ databases">
        <authorList>
            <person name="Cohen D.B."/>
            <person name="Kent A.D."/>
        </authorList>
    </citation>
    <scope>NUCLEOTIDE SEQUENCE</scope>
    <source>
        <strain evidence="9">DSM 17706</strain>
    </source>
</reference>
<dbReference type="PROSITE" id="PS50928">
    <property type="entry name" value="ABC_TM1"/>
    <property type="match status" value="1"/>
</dbReference>
<dbReference type="GO" id="GO:0055085">
    <property type="term" value="P:transmembrane transport"/>
    <property type="evidence" value="ECO:0007669"/>
    <property type="project" value="InterPro"/>
</dbReference>
<feature type="transmembrane region" description="Helical" evidence="7">
    <location>
        <begin position="146"/>
        <end position="165"/>
    </location>
</feature>
<feature type="domain" description="ABC transmembrane type-1" evidence="8">
    <location>
        <begin position="80"/>
        <end position="260"/>
    </location>
</feature>
<feature type="transmembrane region" description="Helical" evidence="7">
    <location>
        <begin position="212"/>
        <end position="231"/>
    </location>
</feature>